<proteinExistence type="inferred from homology"/>
<comment type="subcellular location">
    <subcellularLocation>
        <location evidence="4">Cell membrane</location>
        <topology evidence="4">Lipid-anchor</topology>
    </subcellularLocation>
</comment>
<protein>
    <recommendedName>
        <fullName evidence="4">Probable endolytic peptidoglycan transglycosylase RlpA</fullName>
        <ecNumber evidence="4">4.2.2.-</ecNumber>
    </recommendedName>
</protein>
<keyword evidence="4" id="KW-0472">Membrane</keyword>
<evidence type="ECO:0000259" key="6">
    <source>
        <dbReference type="PROSITE" id="PS51724"/>
    </source>
</evidence>
<dbReference type="GO" id="GO:0008932">
    <property type="term" value="F:lytic endotransglycosylase activity"/>
    <property type="evidence" value="ECO:0007669"/>
    <property type="project" value="UniProtKB-UniRule"/>
</dbReference>
<dbReference type="PANTHER" id="PTHR34183">
    <property type="entry name" value="ENDOLYTIC PEPTIDOGLYCAN TRANSGLYCOSYLASE RLPA"/>
    <property type="match status" value="1"/>
</dbReference>
<dbReference type="SUPFAM" id="SSF110997">
    <property type="entry name" value="Sporulation related repeat"/>
    <property type="match status" value="1"/>
</dbReference>
<sequence>MRSAMNLRITLLFFFLGMMVLSGCRSQRDTVRTGTVFERGEASWYGPGFHGQATANGERYDQEALTAAHRTLPFDTVVGVRNLHNGKKVVVRINDRGPYANNRIIDLSRAAAREIDMIQSGIAPVELTILRSPVPVQRAAIARELFTVQVASFNTRQEATAHARSIRGARVAEGRVQGQTVYRVYVGEFRNQRDAERQRRRLSRQGINGFVKQVQN</sequence>
<keyword evidence="4" id="KW-1003">Cell membrane</keyword>
<dbReference type="InterPro" id="IPR036680">
    <property type="entry name" value="SPOR-like_sf"/>
</dbReference>
<dbReference type="GO" id="GO:0005886">
    <property type="term" value="C:plasma membrane"/>
    <property type="evidence" value="ECO:0007669"/>
    <property type="project" value="UniProtKB-SubCell"/>
</dbReference>
<evidence type="ECO:0000256" key="1">
    <source>
        <dbReference type="ARBA" id="ARBA00022729"/>
    </source>
</evidence>
<dbReference type="PROSITE" id="PS51257">
    <property type="entry name" value="PROKAR_LIPOPROTEIN"/>
    <property type="match status" value="1"/>
</dbReference>
<dbReference type="Proteomes" id="UP000254808">
    <property type="component" value="Chromosome"/>
</dbReference>
<dbReference type="GO" id="GO:0000270">
    <property type="term" value="P:peptidoglycan metabolic process"/>
    <property type="evidence" value="ECO:0007669"/>
    <property type="project" value="UniProtKB-UniRule"/>
</dbReference>
<evidence type="ECO:0000313" key="7">
    <source>
        <dbReference type="EMBL" id="AXJ00265.1"/>
    </source>
</evidence>
<accession>A0A345UIG3</accession>
<keyword evidence="3 4" id="KW-0961">Cell wall biogenesis/degradation</keyword>
<dbReference type="HAMAP" id="MF_02071">
    <property type="entry name" value="RlpA"/>
    <property type="match status" value="1"/>
</dbReference>
<dbReference type="InterPro" id="IPR012997">
    <property type="entry name" value="RplA"/>
</dbReference>
<dbReference type="Gene3D" id="3.30.70.1070">
    <property type="entry name" value="Sporulation related repeat"/>
    <property type="match status" value="1"/>
</dbReference>
<dbReference type="PANTHER" id="PTHR34183:SF1">
    <property type="entry name" value="ENDOLYTIC PEPTIDOGLYCAN TRANSGLYCOSYLASE RLPA"/>
    <property type="match status" value="1"/>
</dbReference>
<dbReference type="PROSITE" id="PS51724">
    <property type="entry name" value="SPOR"/>
    <property type="match status" value="1"/>
</dbReference>
<keyword evidence="2 4" id="KW-0456">Lyase</keyword>
<comment type="similarity">
    <text evidence="4 5">Belongs to the RlpA family.</text>
</comment>
<dbReference type="OrthoDB" id="9779128at2"/>
<gene>
    <name evidence="4" type="primary">rlpA</name>
    <name evidence="7" type="ORF">CYPRO_0990</name>
</gene>
<dbReference type="Pfam" id="PF05036">
    <property type="entry name" value="SPOR"/>
    <property type="match status" value="1"/>
</dbReference>
<dbReference type="InterPro" id="IPR009009">
    <property type="entry name" value="RlpA-like_DPBB"/>
</dbReference>
<evidence type="ECO:0000256" key="3">
    <source>
        <dbReference type="ARBA" id="ARBA00023316"/>
    </source>
</evidence>
<dbReference type="Gene3D" id="2.40.40.10">
    <property type="entry name" value="RlpA-like domain"/>
    <property type="match status" value="1"/>
</dbReference>
<dbReference type="NCBIfam" id="TIGR00413">
    <property type="entry name" value="rlpA"/>
    <property type="match status" value="1"/>
</dbReference>
<dbReference type="GO" id="GO:0042834">
    <property type="term" value="F:peptidoglycan binding"/>
    <property type="evidence" value="ECO:0007669"/>
    <property type="project" value="InterPro"/>
</dbReference>
<evidence type="ECO:0000256" key="4">
    <source>
        <dbReference type="HAMAP-Rule" id="MF_02071"/>
    </source>
</evidence>
<feature type="domain" description="SPOR" evidence="6">
    <location>
        <begin position="140"/>
        <end position="214"/>
    </location>
</feature>
<dbReference type="GO" id="GO:0071555">
    <property type="term" value="P:cell wall organization"/>
    <property type="evidence" value="ECO:0007669"/>
    <property type="project" value="UniProtKB-KW"/>
</dbReference>
<dbReference type="EC" id="4.2.2.-" evidence="4"/>
<evidence type="ECO:0000313" key="8">
    <source>
        <dbReference type="Proteomes" id="UP000254808"/>
    </source>
</evidence>
<evidence type="ECO:0000256" key="2">
    <source>
        <dbReference type="ARBA" id="ARBA00023239"/>
    </source>
</evidence>
<dbReference type="CDD" id="cd22268">
    <property type="entry name" value="DPBB_RlpA-like"/>
    <property type="match status" value="1"/>
</dbReference>
<organism evidence="7 8">
    <name type="scientific">Cyclonatronum proteinivorum</name>
    <dbReference type="NCBI Taxonomy" id="1457365"/>
    <lineage>
        <taxon>Bacteria</taxon>
        <taxon>Pseudomonadati</taxon>
        <taxon>Balneolota</taxon>
        <taxon>Balneolia</taxon>
        <taxon>Balneolales</taxon>
        <taxon>Cyclonatronaceae</taxon>
        <taxon>Cyclonatronum</taxon>
    </lineage>
</organism>
<keyword evidence="8" id="KW-1185">Reference proteome</keyword>
<dbReference type="KEGG" id="cprv:CYPRO_0990"/>
<comment type="function">
    <text evidence="4">Lytic transglycosylase with a strong preference for naked glycan strands that lack stem peptides.</text>
</comment>
<keyword evidence="1" id="KW-0732">Signal</keyword>
<dbReference type="InterPro" id="IPR007730">
    <property type="entry name" value="SPOR-like_dom"/>
</dbReference>
<dbReference type="EMBL" id="CP027806">
    <property type="protein sequence ID" value="AXJ00265.1"/>
    <property type="molecule type" value="Genomic_DNA"/>
</dbReference>
<name>A0A345UIG3_9BACT</name>
<dbReference type="Pfam" id="PF03330">
    <property type="entry name" value="DPBB_1"/>
    <property type="match status" value="1"/>
</dbReference>
<dbReference type="InterPro" id="IPR036908">
    <property type="entry name" value="RlpA-like_sf"/>
</dbReference>
<evidence type="ECO:0000256" key="5">
    <source>
        <dbReference type="RuleBase" id="RU003495"/>
    </source>
</evidence>
<reference evidence="7 8" key="1">
    <citation type="submission" date="2018-03" db="EMBL/GenBank/DDBJ databases">
        <title>Phenotypic and genomic properties of Cyclonatronum proteinivorum gen. nov., sp. nov., a haloalkaliphilic bacteroidete from soda lakes possessing Na+-translocating rhodopsin.</title>
        <authorList>
            <person name="Toshchakov S.V."/>
            <person name="Korzhenkov A."/>
            <person name="Samarov N.I."/>
            <person name="Kublanov I.V."/>
            <person name="Muntyan M.S."/>
            <person name="Sorokin D.Y."/>
        </authorList>
    </citation>
    <scope>NUCLEOTIDE SEQUENCE [LARGE SCALE GENOMIC DNA]</scope>
    <source>
        <strain evidence="7 8">Omega</strain>
    </source>
</reference>
<keyword evidence="4" id="KW-0564">Palmitate</keyword>
<keyword evidence="4 7" id="KW-0449">Lipoprotein</keyword>
<dbReference type="SUPFAM" id="SSF50685">
    <property type="entry name" value="Barwin-like endoglucanases"/>
    <property type="match status" value="1"/>
</dbReference>
<dbReference type="InterPro" id="IPR034718">
    <property type="entry name" value="RlpA"/>
</dbReference>
<dbReference type="AlphaFoldDB" id="A0A345UIG3"/>